<sequence length="383" mass="40735">MLLAVIGVLSGAWLGADLLKGGAKRAARAATRPKPEPAVAGTKGGSLALPLAAAVPARKPRVASADTKPAEDKPVSAPGAQESHSDIRQVHGPFGYLMELGKRFGADLCPAWAASLSFFSILSIPPVLLCGLAVLGALIKPAEAEQQVQRVLANVLPGGGRAAERQAAQIMKQLNVEKSIETLHEQRGVAGVVGVVSLFWAAMQIFINATTPMNAAFRAKETRGWFKLRGYALFLLFVAGALFLLSLLPSAGASVIRRIPWFSNLPDPVPPIIAFLILLVGVAINATMFAVIYRYLPSPSAGIEWREAFFAGAIVAVLWEAAKIGFAFYLSRFGNYDKVYGSLGGAVALVFWIYYSSLILLLGAEIAKLYSDVREAKRNPAPA</sequence>
<proteinExistence type="predicted"/>
<keyword evidence="4 7" id="KW-1133">Transmembrane helix</keyword>
<keyword evidence="3 7" id="KW-0812">Transmembrane</keyword>
<evidence type="ECO:0000256" key="4">
    <source>
        <dbReference type="ARBA" id="ARBA00022989"/>
    </source>
</evidence>
<keyword evidence="2" id="KW-1003">Cell membrane</keyword>
<accession>A0A6J4IVZ3</accession>
<feature type="transmembrane region" description="Helical" evidence="7">
    <location>
        <begin position="230"/>
        <end position="252"/>
    </location>
</feature>
<name>A0A6J4IVZ3_9BACT</name>
<evidence type="ECO:0000256" key="5">
    <source>
        <dbReference type="ARBA" id="ARBA00023136"/>
    </source>
</evidence>
<evidence type="ECO:0000256" key="1">
    <source>
        <dbReference type="ARBA" id="ARBA00004651"/>
    </source>
</evidence>
<feature type="transmembrane region" description="Helical" evidence="7">
    <location>
        <begin position="342"/>
        <end position="364"/>
    </location>
</feature>
<dbReference type="Pfam" id="PF03631">
    <property type="entry name" value="Virul_fac_BrkB"/>
    <property type="match status" value="1"/>
</dbReference>
<dbReference type="NCBIfam" id="TIGR00765">
    <property type="entry name" value="yihY_not_rbn"/>
    <property type="match status" value="1"/>
</dbReference>
<dbReference type="AlphaFoldDB" id="A0A6J4IVZ3"/>
<reference evidence="8" key="1">
    <citation type="submission" date="2020-02" db="EMBL/GenBank/DDBJ databases">
        <authorList>
            <person name="Meier V. D."/>
        </authorList>
    </citation>
    <scope>NUCLEOTIDE SEQUENCE</scope>
    <source>
        <strain evidence="8">AVDCRST_MAG63</strain>
    </source>
</reference>
<evidence type="ECO:0000256" key="7">
    <source>
        <dbReference type="SAM" id="Phobius"/>
    </source>
</evidence>
<protein>
    <recommendedName>
        <fullName evidence="9">YihY/virulence factor BrkB family protein</fullName>
    </recommendedName>
</protein>
<evidence type="ECO:0000313" key="8">
    <source>
        <dbReference type="EMBL" id="CAA9262302.1"/>
    </source>
</evidence>
<dbReference type="GO" id="GO:0005886">
    <property type="term" value="C:plasma membrane"/>
    <property type="evidence" value="ECO:0007669"/>
    <property type="project" value="UniProtKB-SubCell"/>
</dbReference>
<evidence type="ECO:0008006" key="9">
    <source>
        <dbReference type="Google" id="ProtNLM"/>
    </source>
</evidence>
<evidence type="ECO:0000256" key="6">
    <source>
        <dbReference type="SAM" id="MobiDB-lite"/>
    </source>
</evidence>
<feature type="region of interest" description="Disordered" evidence="6">
    <location>
        <begin position="60"/>
        <end position="84"/>
    </location>
</feature>
<feature type="transmembrane region" description="Helical" evidence="7">
    <location>
        <begin position="188"/>
        <end position="209"/>
    </location>
</feature>
<dbReference type="EMBL" id="CADCTO010000324">
    <property type="protein sequence ID" value="CAA9262302.1"/>
    <property type="molecule type" value="Genomic_DNA"/>
</dbReference>
<gene>
    <name evidence="8" type="ORF">AVDCRST_MAG63-3194</name>
</gene>
<evidence type="ECO:0000256" key="2">
    <source>
        <dbReference type="ARBA" id="ARBA00022475"/>
    </source>
</evidence>
<organism evidence="8">
    <name type="scientific">uncultured Armatimonadetes bacterium</name>
    <dbReference type="NCBI Taxonomy" id="157466"/>
    <lineage>
        <taxon>Bacteria</taxon>
        <taxon>Bacillati</taxon>
        <taxon>Armatimonadota</taxon>
        <taxon>environmental samples</taxon>
    </lineage>
</organism>
<feature type="transmembrane region" description="Helical" evidence="7">
    <location>
        <begin position="272"/>
        <end position="296"/>
    </location>
</feature>
<dbReference type="PANTHER" id="PTHR30213">
    <property type="entry name" value="INNER MEMBRANE PROTEIN YHJD"/>
    <property type="match status" value="1"/>
</dbReference>
<dbReference type="InterPro" id="IPR017039">
    <property type="entry name" value="Virul_fac_BrkB"/>
</dbReference>
<keyword evidence="5 7" id="KW-0472">Membrane</keyword>
<feature type="transmembrane region" description="Helical" evidence="7">
    <location>
        <begin position="308"/>
        <end position="330"/>
    </location>
</feature>
<evidence type="ECO:0000256" key="3">
    <source>
        <dbReference type="ARBA" id="ARBA00022692"/>
    </source>
</evidence>
<dbReference type="PANTHER" id="PTHR30213:SF0">
    <property type="entry name" value="UPF0761 MEMBRANE PROTEIN YIHY"/>
    <property type="match status" value="1"/>
</dbReference>
<comment type="subcellular location">
    <subcellularLocation>
        <location evidence="1">Cell membrane</location>
        <topology evidence="1">Multi-pass membrane protein</topology>
    </subcellularLocation>
</comment>